<dbReference type="PROSITE" id="PS00815">
    <property type="entry name" value="AIPM_HOMOCIT_SYNTH_1"/>
    <property type="match status" value="1"/>
</dbReference>
<dbReference type="PROSITE" id="PS50991">
    <property type="entry name" value="PYR_CT"/>
    <property type="match status" value="1"/>
</dbReference>
<dbReference type="PATRIC" id="fig|525903.6.peg.1605"/>
<dbReference type="HOGENOM" id="CLU_022158_0_1_0"/>
<comment type="similarity">
    <text evidence="2 11">Belongs to the alpha-IPM synthase/homocitrate synthase family. LeuA type 1 subfamily.</text>
</comment>
<dbReference type="InterPro" id="IPR002034">
    <property type="entry name" value="AIPM/Hcit_synth_CS"/>
</dbReference>
<dbReference type="Pfam" id="PF22617">
    <property type="entry name" value="HCS_D2"/>
    <property type="match status" value="1"/>
</dbReference>
<dbReference type="OrthoDB" id="9804858at2"/>
<dbReference type="Pfam" id="PF00682">
    <property type="entry name" value="HMGL-like"/>
    <property type="match status" value="1"/>
</dbReference>
<dbReference type="eggNOG" id="COG0119">
    <property type="taxonomic scope" value="Bacteria"/>
</dbReference>
<dbReference type="InterPro" id="IPR054691">
    <property type="entry name" value="LeuA/HCS_post-cat"/>
</dbReference>
<evidence type="ECO:0000256" key="7">
    <source>
        <dbReference type="ARBA" id="ARBA00022679"/>
    </source>
</evidence>
<keyword evidence="9 11" id="KW-0464">Manganese</keyword>
<dbReference type="InterPro" id="IPR036230">
    <property type="entry name" value="LeuA_allosteric_dom_sf"/>
</dbReference>
<dbReference type="Gene3D" id="3.20.20.70">
    <property type="entry name" value="Aldolase class I"/>
    <property type="match status" value="1"/>
</dbReference>
<comment type="cofactor">
    <cofactor evidence="11">
        <name>Mn(2+)</name>
        <dbReference type="ChEBI" id="CHEBI:29035"/>
    </cofactor>
</comment>
<dbReference type="InterPro" id="IPR013709">
    <property type="entry name" value="2-isopropylmalate_synth_dimer"/>
</dbReference>
<dbReference type="SUPFAM" id="SSF51569">
    <property type="entry name" value="Aldolase"/>
    <property type="match status" value="1"/>
</dbReference>
<proteinExistence type="inferred from homology"/>
<evidence type="ECO:0000313" key="14">
    <source>
        <dbReference type="Proteomes" id="UP000002030"/>
    </source>
</evidence>
<dbReference type="AlphaFoldDB" id="D1B739"/>
<feature type="binding site" evidence="11">
    <location>
        <position position="238"/>
    </location>
    <ligand>
        <name>Mn(2+)</name>
        <dbReference type="ChEBI" id="CHEBI:29035"/>
    </ligand>
</feature>
<dbReference type="FunFam" id="1.10.238.260:FF:000001">
    <property type="entry name" value="2-isopropylmalate synthase"/>
    <property type="match status" value="1"/>
</dbReference>
<keyword evidence="10 11" id="KW-0100">Branched-chain amino acid biosynthesis</keyword>
<evidence type="ECO:0000256" key="10">
    <source>
        <dbReference type="ARBA" id="ARBA00023304"/>
    </source>
</evidence>
<keyword evidence="6 11" id="KW-0028">Amino-acid biosynthesis</keyword>
<dbReference type="GO" id="GO:0009098">
    <property type="term" value="P:L-leucine biosynthetic process"/>
    <property type="evidence" value="ECO:0007669"/>
    <property type="project" value="UniProtKB-UniRule"/>
</dbReference>
<dbReference type="Proteomes" id="UP000002030">
    <property type="component" value="Chromosome"/>
</dbReference>
<dbReference type="Gene3D" id="3.30.160.270">
    <property type="match status" value="1"/>
</dbReference>
<name>D1B739_THEAS</name>
<feature type="binding site" evidence="11">
    <location>
        <position position="204"/>
    </location>
    <ligand>
        <name>Mn(2+)</name>
        <dbReference type="ChEBI" id="CHEBI:29035"/>
    </ligand>
</feature>
<evidence type="ECO:0000256" key="8">
    <source>
        <dbReference type="ARBA" id="ARBA00022723"/>
    </source>
</evidence>
<evidence type="ECO:0000256" key="1">
    <source>
        <dbReference type="ARBA" id="ARBA00004689"/>
    </source>
</evidence>
<dbReference type="UniPathway" id="UPA00048">
    <property type="reaction ID" value="UER00070"/>
</dbReference>
<dbReference type="InterPro" id="IPR013785">
    <property type="entry name" value="Aldolase_TIM"/>
</dbReference>
<evidence type="ECO:0000313" key="13">
    <source>
        <dbReference type="EMBL" id="ACZ19830.1"/>
    </source>
</evidence>
<feature type="region of interest" description="Regulatory domain" evidence="11">
    <location>
        <begin position="393"/>
        <end position="508"/>
    </location>
</feature>
<dbReference type="EMBL" id="CP001818">
    <property type="protein sequence ID" value="ACZ19830.1"/>
    <property type="molecule type" value="Genomic_DNA"/>
</dbReference>
<feature type="binding site" evidence="11">
    <location>
        <position position="202"/>
    </location>
    <ligand>
        <name>Mn(2+)</name>
        <dbReference type="ChEBI" id="CHEBI:29035"/>
    </ligand>
</feature>
<dbReference type="HAMAP" id="MF_01025">
    <property type="entry name" value="LeuA_type1"/>
    <property type="match status" value="1"/>
</dbReference>
<comment type="pathway">
    <text evidence="1 11">Amino-acid biosynthesis; L-leucine biosynthesis; L-leucine from 3-methyl-2-oxobutanoate: step 1/4.</text>
</comment>
<dbReference type="EnsemblBacteria" id="ACZ19830">
    <property type="protein sequence ID" value="ACZ19830"/>
    <property type="gene ID" value="Taci_1609"/>
</dbReference>
<protein>
    <recommendedName>
        <fullName evidence="4 11">2-isopropylmalate synthase</fullName>
        <ecNumber evidence="3 11">2.3.3.13</ecNumber>
    </recommendedName>
    <alternativeName>
        <fullName evidence="11">Alpha-IPM synthase</fullName>
    </alternativeName>
    <alternativeName>
        <fullName evidence="11">Alpha-isopropylmalate synthase</fullName>
    </alternativeName>
</protein>
<feature type="binding site" evidence="11">
    <location>
        <position position="14"/>
    </location>
    <ligand>
        <name>Mn(2+)</name>
        <dbReference type="ChEBI" id="CHEBI:29035"/>
    </ligand>
</feature>
<keyword evidence="8 11" id="KW-0479">Metal-binding</keyword>
<evidence type="ECO:0000256" key="9">
    <source>
        <dbReference type="ARBA" id="ARBA00023211"/>
    </source>
</evidence>
<dbReference type="FunFam" id="3.20.20.70:FF:000010">
    <property type="entry name" value="2-isopropylmalate synthase"/>
    <property type="match status" value="1"/>
</dbReference>
<evidence type="ECO:0000256" key="3">
    <source>
        <dbReference type="ARBA" id="ARBA00012973"/>
    </source>
</evidence>
<keyword evidence="11" id="KW-0963">Cytoplasm</keyword>
<dbReference type="GO" id="GO:0005737">
    <property type="term" value="C:cytoplasm"/>
    <property type="evidence" value="ECO:0007669"/>
    <property type="project" value="UniProtKB-UniRule"/>
</dbReference>
<dbReference type="EC" id="2.3.3.13" evidence="3 11"/>
<dbReference type="SUPFAM" id="SSF110921">
    <property type="entry name" value="2-isopropylmalate synthase LeuA, allosteric (dimerisation) domain"/>
    <property type="match status" value="1"/>
</dbReference>
<dbReference type="Pfam" id="PF08502">
    <property type="entry name" value="LeuA_dimer"/>
    <property type="match status" value="1"/>
</dbReference>
<dbReference type="PANTHER" id="PTHR10277">
    <property type="entry name" value="HOMOCITRATE SYNTHASE-RELATED"/>
    <property type="match status" value="1"/>
</dbReference>
<feature type="domain" description="Pyruvate carboxyltransferase" evidence="12">
    <location>
        <begin position="5"/>
        <end position="267"/>
    </location>
</feature>
<dbReference type="RefSeq" id="WP_012870339.1">
    <property type="nucleotide sequence ID" value="NC_013522.1"/>
</dbReference>
<sequence length="508" mass="54680">MTRRIRIFDTTLRDGEQAAGVNLNLHEKVQIAQRLDAMRVDVIEAGFPAASDGDMEAVRAVARIARHAAVAGLARTRENDILRAFEALKGALRPRIHVFIATSPIHMEHKLKLSPREVLEEIRRGVTLARSLVEDVEFSAEDASRSEIPFLKEAFSLAIQCGATTLNIPDTVGYAEPSEFGQFVHSVMEAVGAGDSVTWSVHCHDDLGLAVANSLAAVMAGANQVECTVNGLGERAGNASLEEVVMALRTRRDLFKAETGISTPLLYPTSRLVSRLTGIPVPPNKAIVGDNAFAHESGIHQHGVLSKRETYEIMDPRDVGAPSSSLILGKHSGSHAFRERLNEMGYNLSEEDFKAAFKLFKDLCDRKKTVTDQDIEAIVADRLVTLPETCVYELVNFSVQAASDMASATVTLKVQGEEHTDAAAGNGPVEAAYRAIDRITGLSPDLKEFRISAVSGSSDSLGEASVEISLEGRAALGRWASTDVIEAAIGAYVNALNRLSLLGVTSNG</sequence>
<dbReference type="NCBIfam" id="TIGR00973">
    <property type="entry name" value="leuA_bact"/>
    <property type="match status" value="1"/>
</dbReference>
<accession>D1B739</accession>
<evidence type="ECO:0000256" key="6">
    <source>
        <dbReference type="ARBA" id="ARBA00022605"/>
    </source>
</evidence>
<keyword evidence="14" id="KW-1185">Reference proteome</keyword>
<evidence type="ECO:0000256" key="2">
    <source>
        <dbReference type="ARBA" id="ARBA00009396"/>
    </source>
</evidence>
<comment type="catalytic activity">
    <reaction evidence="11">
        <text>3-methyl-2-oxobutanoate + acetyl-CoA + H2O = (2S)-2-isopropylmalate + CoA + H(+)</text>
        <dbReference type="Rhea" id="RHEA:21524"/>
        <dbReference type="ChEBI" id="CHEBI:1178"/>
        <dbReference type="ChEBI" id="CHEBI:11851"/>
        <dbReference type="ChEBI" id="CHEBI:15377"/>
        <dbReference type="ChEBI" id="CHEBI:15378"/>
        <dbReference type="ChEBI" id="CHEBI:57287"/>
        <dbReference type="ChEBI" id="CHEBI:57288"/>
        <dbReference type="EC" id="2.3.3.13"/>
    </reaction>
</comment>
<evidence type="ECO:0000259" key="12">
    <source>
        <dbReference type="PROSITE" id="PS50991"/>
    </source>
</evidence>
<dbReference type="GO" id="GO:0003985">
    <property type="term" value="F:acetyl-CoA C-acetyltransferase activity"/>
    <property type="evidence" value="ECO:0007669"/>
    <property type="project" value="UniProtKB-UniRule"/>
</dbReference>
<dbReference type="KEGG" id="tai:Taci_1609"/>
<dbReference type="InterPro" id="IPR005671">
    <property type="entry name" value="LeuA_bact_synth"/>
</dbReference>
<dbReference type="PROSITE" id="PS00816">
    <property type="entry name" value="AIPM_HOMOCIT_SYNTH_2"/>
    <property type="match status" value="1"/>
</dbReference>
<keyword evidence="7 11" id="KW-0808">Transferase</keyword>
<dbReference type="STRING" id="525903.Taci_1609"/>
<comment type="function">
    <text evidence="11">Catalyzes the condensation of the acetyl group of acetyl-CoA with 3-methyl-2-oxobutanoate (2-ketoisovalerate) to form 3-carboxy-3-hydroxy-4-methylpentanoate (2-isopropylmalate).</text>
</comment>
<dbReference type="InterPro" id="IPR000891">
    <property type="entry name" value="PYR_CT"/>
</dbReference>
<dbReference type="GO" id="GO:0030145">
    <property type="term" value="F:manganese ion binding"/>
    <property type="evidence" value="ECO:0007669"/>
    <property type="project" value="UniProtKB-UniRule"/>
</dbReference>
<dbReference type="PANTHER" id="PTHR10277:SF9">
    <property type="entry name" value="2-ISOPROPYLMALATE SYNTHASE 1, CHLOROPLASTIC-RELATED"/>
    <property type="match status" value="1"/>
</dbReference>
<evidence type="ECO:0000256" key="4">
    <source>
        <dbReference type="ARBA" id="ARBA00018198"/>
    </source>
</evidence>
<organism evidence="13 14">
    <name type="scientific">Thermanaerovibrio acidaminovorans (strain ATCC 49978 / DSM 6589 / Su883)</name>
    <name type="common">Selenomonas acidaminovorans</name>
    <dbReference type="NCBI Taxonomy" id="525903"/>
    <lineage>
        <taxon>Bacteria</taxon>
        <taxon>Thermotogati</taxon>
        <taxon>Synergistota</taxon>
        <taxon>Synergistia</taxon>
        <taxon>Synergistales</taxon>
        <taxon>Synergistaceae</taxon>
        <taxon>Thermanaerovibrio</taxon>
    </lineage>
</organism>
<dbReference type="SMART" id="SM00917">
    <property type="entry name" value="LeuA_dimer"/>
    <property type="match status" value="1"/>
</dbReference>
<dbReference type="Gene3D" id="1.10.238.260">
    <property type="match status" value="1"/>
</dbReference>
<comment type="subunit">
    <text evidence="11">Homodimer.</text>
</comment>
<keyword evidence="5 11" id="KW-0432">Leucine biosynthesis</keyword>
<gene>
    <name evidence="11" type="primary">leuA</name>
    <name evidence="13" type="ordered locus">Taci_1609</name>
</gene>
<dbReference type="InterPro" id="IPR050073">
    <property type="entry name" value="2-IPM_HCS-like"/>
</dbReference>
<dbReference type="GO" id="GO:0003852">
    <property type="term" value="F:2-isopropylmalate synthase activity"/>
    <property type="evidence" value="ECO:0007669"/>
    <property type="project" value="UniProtKB-UniRule"/>
</dbReference>
<dbReference type="CDD" id="cd07940">
    <property type="entry name" value="DRE_TIM_IPMS"/>
    <property type="match status" value="1"/>
</dbReference>
<dbReference type="NCBIfam" id="NF002086">
    <property type="entry name" value="PRK00915.1-3"/>
    <property type="match status" value="1"/>
</dbReference>
<reference evidence="13 14" key="1">
    <citation type="journal article" date="2009" name="Stand. Genomic Sci.">
        <title>Complete genome sequence of Thermanaerovibrio acidaminovorans type strain (Su883).</title>
        <authorList>
            <person name="Chovatia M."/>
            <person name="Sikorski J."/>
            <person name="Schroder M."/>
            <person name="Lapidus A."/>
            <person name="Nolan M."/>
            <person name="Tice H."/>
            <person name="Glavina Del Rio T."/>
            <person name="Copeland A."/>
            <person name="Cheng J.F."/>
            <person name="Lucas S."/>
            <person name="Chen F."/>
            <person name="Bruce D."/>
            <person name="Goodwin L."/>
            <person name="Pitluck S."/>
            <person name="Ivanova N."/>
            <person name="Mavromatis K."/>
            <person name="Ovchinnikova G."/>
            <person name="Pati A."/>
            <person name="Chen A."/>
            <person name="Palaniappan K."/>
            <person name="Land M."/>
            <person name="Hauser L."/>
            <person name="Chang Y.J."/>
            <person name="Jeffries C.D."/>
            <person name="Chain P."/>
            <person name="Saunders E."/>
            <person name="Detter J.C."/>
            <person name="Brettin T."/>
            <person name="Rohde M."/>
            <person name="Goker M."/>
            <person name="Spring S."/>
            <person name="Bristow J."/>
            <person name="Markowitz V."/>
            <person name="Hugenholtz P."/>
            <person name="Kyrpides N.C."/>
            <person name="Klenk H.P."/>
            <person name="Eisen J.A."/>
        </authorList>
    </citation>
    <scope>NUCLEOTIDE SEQUENCE [LARGE SCALE GENOMIC DNA]</scope>
    <source>
        <strain evidence="14">ATCC 49978 / DSM 6589 / Su883</strain>
    </source>
</reference>
<evidence type="ECO:0000256" key="5">
    <source>
        <dbReference type="ARBA" id="ARBA00022430"/>
    </source>
</evidence>
<evidence type="ECO:0000256" key="11">
    <source>
        <dbReference type="HAMAP-Rule" id="MF_01025"/>
    </source>
</evidence>